<feature type="region of interest" description="Disordered" evidence="1">
    <location>
        <begin position="796"/>
        <end position="816"/>
    </location>
</feature>
<evidence type="ECO:0000313" key="4">
    <source>
        <dbReference type="Proteomes" id="UP000751190"/>
    </source>
</evidence>
<dbReference type="InterPro" id="IPR011992">
    <property type="entry name" value="EF-hand-dom_pair"/>
</dbReference>
<feature type="region of interest" description="Disordered" evidence="1">
    <location>
        <begin position="904"/>
        <end position="933"/>
    </location>
</feature>
<feature type="domain" description="EF-hand" evidence="2">
    <location>
        <begin position="299"/>
        <end position="334"/>
    </location>
</feature>
<evidence type="ECO:0000313" key="3">
    <source>
        <dbReference type="EMBL" id="KAG8462710.1"/>
    </source>
</evidence>
<feature type="compositionally biased region" description="Low complexity" evidence="1">
    <location>
        <begin position="911"/>
        <end position="930"/>
    </location>
</feature>
<keyword evidence="4" id="KW-1185">Reference proteome</keyword>
<sequence length="1107" mass="122421">MSFPGRSDMFRVVEAHKSVDLDGLLRALLERVYKRRLRLKERFVEFDSLRTGAISVHKFRTALSIAGLDDLSDKEYATLAAAYAGPTPDSVKYIDLINYLEQAFVVPDMERYPAATVPVLAAASIRKPLPTLSDAQEAEVAALIARMRKHVLINRLAVKQPFDDFARGSGTIHRVTRSQFRQVLGWLHIELTNAEAELLCAKLDTHNDRTCNYLEFAVLVDPSVAAALPPALGGSIETKKLHSGFRTSHVASAQPNGYQPGRPPVTLDEPRLPLREPPPPSDADALAALLRRCAEKVATNRVRLVDFFADYDKGRSGKISIPAFRTALSIAFDRLCIELTEAEFVLVATRYAASLTDGSAAVRWRAFIDDIEELLAPPRGIEQAPLMEPVQHAVCASDKLRPPPAGREAEWEALRARIRKQTADRSLLLRPPFDDLSRTGTARLVDHVTRTQFQQGLVTLGLSVSRDELEILFHRYDTARDSTVHYVLFAAEMDDYETFSHRLSTWNRGIGDGGFNKPKTFAPDPNLPYGTYVQPGRAEPTADVPRLPGTPTPPVEPGAIVRELQLCARRYGIRVSDFFVDFDRHRSRKLSPAHFRIALRGAFERRLALSEAQVVALIRAYAAGDGGGGGGSDAQPTLVRWRDFADDVDAAFGVKELERTPLAAPSFLEEVRALPEVTAEELALVEAVLERFSRAVRQRSLALAPQLRDFERSARSPLMVGRVTQTQFRQALGSAQLELTNGEFAALVKRFDTRRDGSVDYVQFVHLVDPSEAHQLAPGRAVRSTCGYHHPRVLEPASRSAYQPGRPPTSLDQPRLLEKPSSNVADLVSRMRNKTLVLRLRVEDAFRDHDHLNSGCVSVEHFRSAISRAFDTASLALTEAEFGLLVRHYQRAPAAESALATINAGASGTQSPPAESAPASAEAAEPPAAATGARKRAVPPGVLLVDWRAFCADVEPVMTGLEKDPLAEVHALRADRALQVLSDEDEEALAQLLASIRHRFVTRRVLLKPFFQDFAHSRMKATVADHVTRKQFRQALSTAGIELPAAQLELLYAKYDDSNDQSINYTAFTRAVDPAETYSDRPAEPRQPFADGYARPRVVLPSQQRAF</sequence>
<accession>A0A8J6CAK8</accession>
<feature type="region of interest" description="Disordered" evidence="1">
    <location>
        <begin position="1076"/>
        <end position="1095"/>
    </location>
</feature>
<organism evidence="3 4">
    <name type="scientific">Diacronema lutheri</name>
    <name type="common">Unicellular marine alga</name>
    <name type="synonym">Monochrysis lutheri</name>
    <dbReference type="NCBI Taxonomy" id="2081491"/>
    <lineage>
        <taxon>Eukaryota</taxon>
        <taxon>Haptista</taxon>
        <taxon>Haptophyta</taxon>
        <taxon>Pavlovophyceae</taxon>
        <taxon>Pavlovales</taxon>
        <taxon>Pavlovaceae</taxon>
        <taxon>Diacronema</taxon>
    </lineage>
</organism>
<gene>
    <name evidence="3" type="ORF">KFE25_004686</name>
</gene>
<dbReference type="SUPFAM" id="SSF47473">
    <property type="entry name" value="EF-hand"/>
    <property type="match status" value="5"/>
</dbReference>
<dbReference type="InterPro" id="IPR002048">
    <property type="entry name" value="EF_hand_dom"/>
</dbReference>
<proteinExistence type="predicted"/>
<dbReference type="GO" id="GO:0005509">
    <property type="term" value="F:calcium ion binding"/>
    <property type="evidence" value="ECO:0007669"/>
    <property type="project" value="InterPro"/>
</dbReference>
<dbReference type="PANTHER" id="PTHR20875">
    <property type="entry name" value="EF-HAND CALCIUM-BINDING DOMAIN-CONTAINING PROTEIN 6-RELATED"/>
    <property type="match status" value="1"/>
</dbReference>
<dbReference type="EMBL" id="JAGTXO010000019">
    <property type="protein sequence ID" value="KAG8462710.1"/>
    <property type="molecule type" value="Genomic_DNA"/>
</dbReference>
<evidence type="ECO:0000256" key="1">
    <source>
        <dbReference type="SAM" id="MobiDB-lite"/>
    </source>
</evidence>
<dbReference type="AlphaFoldDB" id="A0A8J6CAK8"/>
<reference evidence="3" key="1">
    <citation type="submission" date="2021-05" db="EMBL/GenBank/DDBJ databases">
        <title>The genome of the haptophyte Pavlova lutheri (Diacronema luteri, Pavlovales) - a model for lipid biosynthesis in eukaryotic algae.</title>
        <authorList>
            <person name="Hulatt C.J."/>
            <person name="Posewitz M.C."/>
        </authorList>
    </citation>
    <scope>NUCLEOTIDE SEQUENCE</scope>
    <source>
        <strain evidence="3">NIVA-4/92</strain>
    </source>
</reference>
<feature type="region of interest" description="Disordered" evidence="1">
    <location>
        <begin position="251"/>
        <end position="279"/>
    </location>
</feature>
<dbReference type="PROSITE" id="PS50222">
    <property type="entry name" value="EF_HAND_2"/>
    <property type="match status" value="1"/>
</dbReference>
<dbReference type="OMA" id="RIMYKIQ"/>
<name>A0A8J6CAK8_DIALT</name>
<dbReference type="OrthoDB" id="272072at2759"/>
<dbReference type="Gene3D" id="1.10.238.10">
    <property type="entry name" value="EF-hand"/>
    <property type="match status" value="4"/>
</dbReference>
<dbReference type="InterPro" id="IPR052603">
    <property type="entry name" value="EFCB6"/>
</dbReference>
<protein>
    <recommendedName>
        <fullName evidence="2">EF-hand domain-containing protein</fullName>
    </recommendedName>
</protein>
<evidence type="ECO:0000259" key="2">
    <source>
        <dbReference type="PROSITE" id="PS50222"/>
    </source>
</evidence>
<comment type="caution">
    <text evidence="3">The sequence shown here is derived from an EMBL/GenBank/DDBJ whole genome shotgun (WGS) entry which is preliminary data.</text>
</comment>
<dbReference type="PANTHER" id="PTHR20875:SF0">
    <property type="entry name" value="GH12158P"/>
    <property type="match status" value="1"/>
</dbReference>
<dbReference type="Proteomes" id="UP000751190">
    <property type="component" value="Unassembled WGS sequence"/>
</dbReference>